<gene>
    <name evidence="2" type="ORF">LTR78_008859</name>
</gene>
<dbReference type="Proteomes" id="UP001274830">
    <property type="component" value="Unassembled WGS sequence"/>
</dbReference>
<keyword evidence="1" id="KW-0472">Membrane</keyword>
<evidence type="ECO:0000256" key="1">
    <source>
        <dbReference type="SAM" id="Phobius"/>
    </source>
</evidence>
<protein>
    <recommendedName>
        <fullName evidence="4">S-adenosyl-L-methionine-dependent methyltransferase</fullName>
    </recommendedName>
</protein>
<evidence type="ECO:0000313" key="2">
    <source>
        <dbReference type="EMBL" id="KAK3671224.1"/>
    </source>
</evidence>
<dbReference type="InterPro" id="IPR052356">
    <property type="entry name" value="Thiol_S-MT"/>
</dbReference>
<dbReference type="Pfam" id="PF13489">
    <property type="entry name" value="Methyltransf_23"/>
    <property type="match status" value="1"/>
</dbReference>
<dbReference type="SUPFAM" id="SSF53335">
    <property type="entry name" value="S-adenosyl-L-methionine-dependent methyltransferases"/>
    <property type="match status" value="1"/>
</dbReference>
<evidence type="ECO:0000313" key="3">
    <source>
        <dbReference type="Proteomes" id="UP001274830"/>
    </source>
</evidence>
<organism evidence="2 3">
    <name type="scientific">Recurvomyces mirabilis</name>
    <dbReference type="NCBI Taxonomy" id="574656"/>
    <lineage>
        <taxon>Eukaryota</taxon>
        <taxon>Fungi</taxon>
        <taxon>Dikarya</taxon>
        <taxon>Ascomycota</taxon>
        <taxon>Pezizomycotina</taxon>
        <taxon>Dothideomycetes</taxon>
        <taxon>Dothideomycetidae</taxon>
        <taxon>Mycosphaerellales</taxon>
        <taxon>Teratosphaeriaceae</taxon>
        <taxon>Recurvomyces</taxon>
    </lineage>
</organism>
<dbReference type="AlphaFoldDB" id="A0AAE0TT62"/>
<proteinExistence type="predicted"/>
<dbReference type="PANTHER" id="PTHR45036:SF1">
    <property type="entry name" value="METHYLTRANSFERASE LIKE 7A"/>
    <property type="match status" value="1"/>
</dbReference>
<sequence>MLGPIDLLIPPVLLVGSILTLPFTLISTAARGQLKTLSNWPKLRHYWFHNLWFWFGPSTKFLFAGRVKPLLEHANGLVLDIGPASGIWMPELSEAVKQGKITKIYGVEPNVNFQGQLRAAAKRYGLADIYQPLQVYAQDLETCGIKKGSVDTIITVHVLCSVGNHAGPLVKELYEYLKPGGQWLVYEHVASKHFPIQLWQRLINVIWPTLLDGCHICRDTTKTLLAAGPWEKVDVHMDANEGYFESLPHLYGTLVKAA</sequence>
<keyword evidence="1" id="KW-0812">Transmembrane</keyword>
<keyword evidence="1" id="KW-1133">Transmembrane helix</keyword>
<evidence type="ECO:0008006" key="4">
    <source>
        <dbReference type="Google" id="ProtNLM"/>
    </source>
</evidence>
<reference evidence="2" key="1">
    <citation type="submission" date="2023-07" db="EMBL/GenBank/DDBJ databases">
        <title>Black Yeasts Isolated from many extreme environments.</title>
        <authorList>
            <person name="Coleine C."/>
            <person name="Stajich J.E."/>
            <person name="Selbmann L."/>
        </authorList>
    </citation>
    <scope>NUCLEOTIDE SEQUENCE</scope>
    <source>
        <strain evidence="2">CCFEE 5485</strain>
    </source>
</reference>
<dbReference type="PANTHER" id="PTHR45036">
    <property type="entry name" value="METHYLTRANSFERASE LIKE 7B"/>
    <property type="match status" value="1"/>
</dbReference>
<dbReference type="EMBL" id="JAUTXT010000045">
    <property type="protein sequence ID" value="KAK3671224.1"/>
    <property type="molecule type" value="Genomic_DNA"/>
</dbReference>
<name>A0AAE0TT62_9PEZI</name>
<dbReference type="CDD" id="cd02440">
    <property type="entry name" value="AdoMet_MTases"/>
    <property type="match status" value="1"/>
</dbReference>
<dbReference type="InterPro" id="IPR029063">
    <property type="entry name" value="SAM-dependent_MTases_sf"/>
</dbReference>
<accession>A0AAE0TT62</accession>
<keyword evidence="3" id="KW-1185">Reference proteome</keyword>
<comment type="caution">
    <text evidence="2">The sequence shown here is derived from an EMBL/GenBank/DDBJ whole genome shotgun (WGS) entry which is preliminary data.</text>
</comment>
<feature type="transmembrane region" description="Helical" evidence="1">
    <location>
        <begin position="7"/>
        <end position="26"/>
    </location>
</feature>
<dbReference type="Gene3D" id="3.40.50.150">
    <property type="entry name" value="Vaccinia Virus protein VP39"/>
    <property type="match status" value="1"/>
</dbReference>